<gene>
    <name evidence="2" type="ORF">C7212DRAFT_167173</name>
</gene>
<dbReference type="AlphaFoldDB" id="A0A317T076"/>
<sequence>IRHQLRSYIPRDIWNCDESSLQYNKQPAYSNVCKESGKVLADIKLDKTCIITFYVTNADRSEKRKLLVIKRSQTPQAFCQNKININNLPVTYHFNQKA</sequence>
<keyword evidence="3" id="KW-1185">Reference proteome</keyword>
<name>A0A317T076_9PEZI</name>
<evidence type="ECO:0000313" key="2">
    <source>
        <dbReference type="EMBL" id="PWW78901.1"/>
    </source>
</evidence>
<evidence type="ECO:0000313" key="3">
    <source>
        <dbReference type="Proteomes" id="UP000246991"/>
    </source>
</evidence>
<feature type="domain" description="DDE-1" evidence="1">
    <location>
        <begin position="54"/>
        <end position="98"/>
    </location>
</feature>
<feature type="non-terminal residue" evidence="2">
    <location>
        <position position="1"/>
    </location>
</feature>
<dbReference type="Pfam" id="PF03184">
    <property type="entry name" value="DDE_1"/>
    <property type="match status" value="1"/>
</dbReference>
<dbReference type="Proteomes" id="UP000246991">
    <property type="component" value="Unassembled WGS sequence"/>
</dbReference>
<protein>
    <recommendedName>
        <fullName evidence="1">DDE-1 domain-containing protein</fullName>
    </recommendedName>
</protein>
<dbReference type="EMBL" id="PYWC01000011">
    <property type="protein sequence ID" value="PWW78901.1"/>
    <property type="molecule type" value="Genomic_DNA"/>
</dbReference>
<accession>A0A317T076</accession>
<reference evidence="2 3" key="1">
    <citation type="submission" date="2018-03" db="EMBL/GenBank/DDBJ databases">
        <title>Genomes of Pezizomycetes fungi and the evolution of truffles.</title>
        <authorList>
            <person name="Murat C."/>
            <person name="Payen T."/>
            <person name="Noel B."/>
            <person name="Kuo A."/>
            <person name="Martin F.M."/>
        </authorList>
    </citation>
    <scope>NUCLEOTIDE SEQUENCE [LARGE SCALE GENOMIC DNA]</scope>
    <source>
        <strain evidence="2">091103-1</strain>
    </source>
</reference>
<organism evidence="2 3">
    <name type="scientific">Tuber magnatum</name>
    <name type="common">white Piedmont truffle</name>
    <dbReference type="NCBI Taxonomy" id="42249"/>
    <lineage>
        <taxon>Eukaryota</taxon>
        <taxon>Fungi</taxon>
        <taxon>Dikarya</taxon>
        <taxon>Ascomycota</taxon>
        <taxon>Pezizomycotina</taxon>
        <taxon>Pezizomycetes</taxon>
        <taxon>Pezizales</taxon>
        <taxon>Tuberaceae</taxon>
        <taxon>Tuber</taxon>
    </lineage>
</organism>
<dbReference type="GO" id="GO:0003676">
    <property type="term" value="F:nucleic acid binding"/>
    <property type="evidence" value="ECO:0007669"/>
    <property type="project" value="InterPro"/>
</dbReference>
<evidence type="ECO:0000259" key="1">
    <source>
        <dbReference type="Pfam" id="PF03184"/>
    </source>
</evidence>
<proteinExistence type="predicted"/>
<dbReference type="OrthoDB" id="125347at2759"/>
<comment type="caution">
    <text evidence="2">The sequence shown here is derived from an EMBL/GenBank/DDBJ whole genome shotgun (WGS) entry which is preliminary data.</text>
</comment>
<dbReference type="InterPro" id="IPR004875">
    <property type="entry name" value="DDE_SF_endonuclease_dom"/>
</dbReference>